<keyword evidence="6" id="KW-0663">Pyridoxal phosphate</keyword>
<proteinExistence type="inferred from homology"/>
<name>A0A2T1HQI4_9HYPH</name>
<protein>
    <recommendedName>
        <fullName evidence="3">aspartate transaminase</fullName>
        <ecNumber evidence="3">2.6.1.1</ecNumber>
    </recommendedName>
</protein>
<comment type="cofactor">
    <cofactor evidence="1">
        <name>pyridoxal 5'-phosphate</name>
        <dbReference type="ChEBI" id="CHEBI:597326"/>
    </cofactor>
</comment>
<dbReference type="Pfam" id="PF00155">
    <property type="entry name" value="Aminotran_1_2"/>
    <property type="match status" value="1"/>
</dbReference>
<dbReference type="GO" id="GO:0030170">
    <property type="term" value="F:pyridoxal phosphate binding"/>
    <property type="evidence" value="ECO:0007669"/>
    <property type="project" value="InterPro"/>
</dbReference>
<dbReference type="PANTHER" id="PTHR46383">
    <property type="entry name" value="ASPARTATE AMINOTRANSFERASE"/>
    <property type="match status" value="1"/>
</dbReference>
<keyword evidence="5 9" id="KW-0808">Transferase</keyword>
<evidence type="ECO:0000256" key="5">
    <source>
        <dbReference type="ARBA" id="ARBA00022679"/>
    </source>
</evidence>
<evidence type="ECO:0000256" key="4">
    <source>
        <dbReference type="ARBA" id="ARBA00022576"/>
    </source>
</evidence>
<dbReference type="RefSeq" id="WP_106338130.1">
    <property type="nucleotide sequence ID" value="NZ_PVZS01000019.1"/>
</dbReference>
<gene>
    <name evidence="9" type="ORF">SLNSH_16625</name>
</gene>
<feature type="domain" description="Aminotransferase class I/classII large" evidence="8">
    <location>
        <begin position="35"/>
        <end position="379"/>
    </location>
</feature>
<dbReference type="Gene3D" id="3.40.640.10">
    <property type="entry name" value="Type I PLP-dependent aspartate aminotransferase-like (Major domain)"/>
    <property type="match status" value="1"/>
</dbReference>
<dbReference type="InterPro" id="IPR004839">
    <property type="entry name" value="Aminotransferase_I/II_large"/>
</dbReference>
<comment type="caution">
    <text evidence="9">The sequence shown here is derived from an EMBL/GenBank/DDBJ whole genome shotgun (WGS) entry which is preliminary data.</text>
</comment>
<dbReference type="SUPFAM" id="SSF53383">
    <property type="entry name" value="PLP-dependent transferases"/>
    <property type="match status" value="1"/>
</dbReference>
<dbReference type="PRINTS" id="PR00753">
    <property type="entry name" value="ACCSYNTHASE"/>
</dbReference>
<dbReference type="CDD" id="cd00609">
    <property type="entry name" value="AAT_like"/>
    <property type="match status" value="1"/>
</dbReference>
<keyword evidence="10" id="KW-1185">Reference proteome</keyword>
<evidence type="ECO:0000256" key="6">
    <source>
        <dbReference type="ARBA" id="ARBA00022898"/>
    </source>
</evidence>
<evidence type="ECO:0000313" key="9">
    <source>
        <dbReference type="EMBL" id="PSC03892.1"/>
    </source>
</evidence>
<comment type="catalytic activity">
    <reaction evidence="7">
        <text>L-aspartate + 2-oxoglutarate = oxaloacetate + L-glutamate</text>
        <dbReference type="Rhea" id="RHEA:21824"/>
        <dbReference type="ChEBI" id="CHEBI:16452"/>
        <dbReference type="ChEBI" id="CHEBI:16810"/>
        <dbReference type="ChEBI" id="CHEBI:29985"/>
        <dbReference type="ChEBI" id="CHEBI:29991"/>
        <dbReference type="EC" id="2.6.1.1"/>
    </reaction>
</comment>
<evidence type="ECO:0000256" key="3">
    <source>
        <dbReference type="ARBA" id="ARBA00012753"/>
    </source>
</evidence>
<dbReference type="EC" id="2.6.1.1" evidence="3"/>
<dbReference type="InterPro" id="IPR050596">
    <property type="entry name" value="AspAT/PAT-like"/>
</dbReference>
<evidence type="ECO:0000256" key="1">
    <source>
        <dbReference type="ARBA" id="ARBA00001933"/>
    </source>
</evidence>
<accession>A0A2T1HQI4</accession>
<dbReference type="InterPro" id="IPR015421">
    <property type="entry name" value="PyrdxlP-dep_Trfase_major"/>
</dbReference>
<dbReference type="GO" id="GO:0006520">
    <property type="term" value="P:amino acid metabolic process"/>
    <property type="evidence" value="ECO:0007669"/>
    <property type="project" value="InterPro"/>
</dbReference>
<evidence type="ECO:0000313" key="10">
    <source>
        <dbReference type="Proteomes" id="UP000239772"/>
    </source>
</evidence>
<dbReference type="NCBIfam" id="NF005732">
    <property type="entry name" value="PRK07550.1"/>
    <property type="match status" value="1"/>
</dbReference>
<organism evidence="9 10">
    <name type="scientific">Alsobacter soli</name>
    <dbReference type="NCBI Taxonomy" id="2109933"/>
    <lineage>
        <taxon>Bacteria</taxon>
        <taxon>Pseudomonadati</taxon>
        <taxon>Pseudomonadota</taxon>
        <taxon>Alphaproteobacteria</taxon>
        <taxon>Hyphomicrobiales</taxon>
        <taxon>Alsobacteraceae</taxon>
        <taxon>Alsobacter</taxon>
    </lineage>
</organism>
<reference evidence="10" key="1">
    <citation type="submission" date="2018-03" db="EMBL/GenBank/DDBJ databases">
        <authorList>
            <person name="Sun L."/>
            <person name="Liu H."/>
            <person name="Chen W."/>
            <person name="Huang K."/>
            <person name="Liu W."/>
            <person name="Gao X."/>
        </authorList>
    </citation>
    <scope>NUCLEOTIDE SEQUENCE [LARGE SCALE GENOMIC DNA]</scope>
    <source>
        <strain evidence="10">SH9</strain>
    </source>
</reference>
<dbReference type="Proteomes" id="UP000239772">
    <property type="component" value="Unassembled WGS sequence"/>
</dbReference>
<comment type="similarity">
    <text evidence="2">Belongs to the class-I pyridoxal-phosphate-dependent aminotransferase family.</text>
</comment>
<sequence length="388" mass="41459">MPALNPNLVDTGTPPIPEAQAWARAYEGARGPLIDLSQAVPGYPPHPEMLARLAATAGDVRSAGYGSIFGDMELREAYAAHQSELYGAAIRPTETAITAGCNQAFVIALMALAKAGDAVLLPSPWYFNHEMTCRMLGVEARPLPCAAEAGFVPDPEAAEALIDGRVKAILLITPNNPTGAVYPPETLERFAALCRRRGIWLVVDETYRDFLQTPGRPHGLFADPQWRDTVIGLYSFSKSYCIPGHRLGAVTAAEGVIAEIGKVLDCIQICPARAGQTALAWAIPALAEWREANRLEITARADAFRAAFQRLPGWRVDSIGAYFAYVAHPFAGVAAPAVARKLAQERGVLALPGGFFGAGQDGHLRVAFANADREAIAQLPGRLEGLAV</sequence>
<keyword evidence="4 9" id="KW-0032">Aminotransferase</keyword>
<dbReference type="OrthoDB" id="9766084at2"/>
<dbReference type="PANTHER" id="PTHR46383:SF1">
    <property type="entry name" value="ASPARTATE AMINOTRANSFERASE"/>
    <property type="match status" value="1"/>
</dbReference>
<evidence type="ECO:0000256" key="2">
    <source>
        <dbReference type="ARBA" id="ARBA00007441"/>
    </source>
</evidence>
<dbReference type="GO" id="GO:0004069">
    <property type="term" value="F:L-aspartate:2-oxoglutarate aminotransferase activity"/>
    <property type="evidence" value="ECO:0007669"/>
    <property type="project" value="UniProtKB-EC"/>
</dbReference>
<dbReference type="InterPro" id="IPR015424">
    <property type="entry name" value="PyrdxlP-dep_Trfase"/>
</dbReference>
<evidence type="ECO:0000259" key="8">
    <source>
        <dbReference type="Pfam" id="PF00155"/>
    </source>
</evidence>
<evidence type="ECO:0000256" key="7">
    <source>
        <dbReference type="ARBA" id="ARBA00049185"/>
    </source>
</evidence>
<dbReference type="EMBL" id="PVZS01000019">
    <property type="protein sequence ID" value="PSC03892.1"/>
    <property type="molecule type" value="Genomic_DNA"/>
</dbReference>
<dbReference type="AlphaFoldDB" id="A0A2T1HQI4"/>